<dbReference type="InterPro" id="IPR020846">
    <property type="entry name" value="MFS_dom"/>
</dbReference>
<evidence type="ECO:0000259" key="8">
    <source>
        <dbReference type="PROSITE" id="PS50850"/>
    </source>
</evidence>
<evidence type="ECO:0000256" key="3">
    <source>
        <dbReference type="ARBA" id="ARBA00022692"/>
    </source>
</evidence>
<evidence type="ECO:0000256" key="7">
    <source>
        <dbReference type="SAM" id="SignalP"/>
    </source>
</evidence>
<dbReference type="Pfam" id="PF07690">
    <property type="entry name" value="MFS_1"/>
    <property type="match status" value="1"/>
</dbReference>
<keyword evidence="3 6" id="KW-0812">Transmembrane</keyword>
<evidence type="ECO:0000256" key="1">
    <source>
        <dbReference type="ARBA" id="ARBA00004141"/>
    </source>
</evidence>
<feature type="transmembrane region" description="Helical" evidence="6">
    <location>
        <begin position="245"/>
        <end position="263"/>
    </location>
</feature>
<dbReference type="Proteomes" id="UP000054785">
    <property type="component" value="Unassembled WGS sequence"/>
</dbReference>
<comment type="subcellular location">
    <subcellularLocation>
        <location evidence="1">Membrane</location>
        <topology evidence="1">Multi-pass membrane protein</topology>
    </subcellularLocation>
</comment>
<accession>A0A0W0TNU4</accession>
<keyword evidence="10" id="KW-1185">Reference proteome</keyword>
<dbReference type="Gene3D" id="1.20.1720.10">
    <property type="entry name" value="Multidrug resistance protein D"/>
    <property type="match status" value="1"/>
</dbReference>
<protein>
    <submittedName>
        <fullName evidence="9">Major facilitator superfamily (MFS) transporter</fullName>
    </submittedName>
</protein>
<feature type="signal peptide" evidence="7">
    <location>
        <begin position="1"/>
        <end position="19"/>
    </location>
</feature>
<feature type="transmembrane region" description="Helical" evidence="6">
    <location>
        <begin position="275"/>
        <end position="295"/>
    </location>
</feature>
<feature type="transmembrane region" description="Helical" evidence="6">
    <location>
        <begin position="365"/>
        <end position="385"/>
    </location>
</feature>
<keyword evidence="4 6" id="KW-1133">Transmembrane helix</keyword>
<dbReference type="AlphaFoldDB" id="A0A0W0TNU4"/>
<feature type="transmembrane region" description="Helical" evidence="6">
    <location>
        <begin position="301"/>
        <end position="321"/>
    </location>
</feature>
<feature type="transmembrane region" description="Helical" evidence="6">
    <location>
        <begin position="341"/>
        <end position="359"/>
    </location>
</feature>
<keyword evidence="5 6" id="KW-0472">Membrane</keyword>
<proteinExistence type="predicted"/>
<feature type="transmembrane region" description="Helical" evidence="6">
    <location>
        <begin position="97"/>
        <end position="118"/>
    </location>
</feature>
<dbReference type="InterPro" id="IPR011701">
    <property type="entry name" value="MFS"/>
</dbReference>
<dbReference type="PATRIC" id="fig|45065.4.peg.2096"/>
<feature type="transmembrane region" description="Helical" evidence="6">
    <location>
        <begin position="72"/>
        <end position="91"/>
    </location>
</feature>
<feature type="transmembrane region" description="Helical" evidence="6">
    <location>
        <begin position="35"/>
        <end position="60"/>
    </location>
</feature>
<evidence type="ECO:0000256" key="2">
    <source>
        <dbReference type="ARBA" id="ARBA00022448"/>
    </source>
</evidence>
<dbReference type="CDD" id="cd17320">
    <property type="entry name" value="MFS_MdfA_MDR_like"/>
    <property type="match status" value="1"/>
</dbReference>
<dbReference type="GO" id="GO:0022857">
    <property type="term" value="F:transmembrane transporter activity"/>
    <property type="evidence" value="ECO:0007669"/>
    <property type="project" value="InterPro"/>
</dbReference>
<feature type="domain" description="Major facilitator superfamily (MFS) profile" evidence="8">
    <location>
        <begin position="1"/>
        <end position="389"/>
    </location>
</feature>
<dbReference type="GO" id="GO:0005886">
    <property type="term" value="C:plasma membrane"/>
    <property type="evidence" value="ECO:0007669"/>
    <property type="project" value="TreeGrafter"/>
</dbReference>
<evidence type="ECO:0000256" key="6">
    <source>
        <dbReference type="SAM" id="Phobius"/>
    </source>
</evidence>
<dbReference type="SUPFAM" id="SSF103473">
    <property type="entry name" value="MFS general substrate transporter"/>
    <property type="match status" value="1"/>
</dbReference>
<dbReference type="OrthoDB" id="5670831at2"/>
<evidence type="ECO:0000256" key="5">
    <source>
        <dbReference type="ARBA" id="ARBA00023136"/>
    </source>
</evidence>
<evidence type="ECO:0000313" key="9">
    <source>
        <dbReference type="EMBL" id="KTC97271.1"/>
    </source>
</evidence>
<keyword evidence="2" id="KW-0813">Transport</keyword>
<evidence type="ECO:0000256" key="4">
    <source>
        <dbReference type="ARBA" id="ARBA00022989"/>
    </source>
</evidence>
<dbReference type="InterPro" id="IPR036259">
    <property type="entry name" value="MFS_trans_sf"/>
</dbReference>
<organism evidence="9 10">
    <name type="scientific">Legionella geestiana</name>
    <dbReference type="NCBI Taxonomy" id="45065"/>
    <lineage>
        <taxon>Bacteria</taxon>
        <taxon>Pseudomonadati</taxon>
        <taxon>Pseudomonadota</taxon>
        <taxon>Gammaproteobacteria</taxon>
        <taxon>Legionellales</taxon>
        <taxon>Legionellaceae</taxon>
        <taxon>Legionella</taxon>
    </lineage>
</organism>
<dbReference type="EMBL" id="LNYC01000072">
    <property type="protein sequence ID" value="KTC97271.1"/>
    <property type="molecule type" value="Genomic_DNA"/>
</dbReference>
<keyword evidence="7" id="KW-0732">Signal</keyword>
<dbReference type="PANTHER" id="PTHR23502:SF132">
    <property type="entry name" value="POLYAMINE TRANSPORTER 2-RELATED"/>
    <property type="match status" value="1"/>
</dbReference>
<dbReference type="RefSeq" id="WP_051550782.1">
    <property type="nucleotide sequence ID" value="NZ_CAAAHN010000002.1"/>
</dbReference>
<comment type="caution">
    <text evidence="9">The sequence shown here is derived from an EMBL/GenBank/DDBJ whole genome shotgun (WGS) entry which is preliminary data.</text>
</comment>
<sequence>MRKRFLPALFLLSMITTCAEVDISVPGFPQIAEFFGVSASLVQATITWNFLGYCLGALVYGPLSDCFGRRRMMVLGNALMTLGAVGCYFAPDIHWLLLSRLIQGFGASTSVVLVFTMIADLYQGEKAMKLIGFMNAALSIVMSCAPLIGGFINEALGWKGNYGVVAIFSLMTWLLLLFFLPESRQEFDRLDTRKVMNDYRRLLTSPRFLTASMVPSLMFAAYMAYIAASAFLYMGAYELTTLKFVMHQAVIIASFAVTSMQVGKIIPYFGPLNTVRYGVLLSCASMAAFVLLSMAHISSPYLTTLWMSLFSVGFAACYPVLFSNSMSVYPDMQGPASSLVMSMRALLVTISTGAAGYFFNGQTVTVALTVATGVFVAAGFAFSWLQSNQPAQELRLA</sequence>
<dbReference type="PANTHER" id="PTHR23502">
    <property type="entry name" value="MAJOR FACILITATOR SUPERFAMILY"/>
    <property type="match status" value="1"/>
</dbReference>
<dbReference type="STRING" id="45065.Lgee_1932"/>
<evidence type="ECO:0000313" key="10">
    <source>
        <dbReference type="Proteomes" id="UP000054785"/>
    </source>
</evidence>
<gene>
    <name evidence="9" type="ORF">Lgee_1932</name>
</gene>
<dbReference type="PROSITE" id="PS50850">
    <property type="entry name" value="MFS"/>
    <property type="match status" value="1"/>
</dbReference>
<feature type="transmembrane region" description="Helical" evidence="6">
    <location>
        <begin position="160"/>
        <end position="180"/>
    </location>
</feature>
<feature type="transmembrane region" description="Helical" evidence="6">
    <location>
        <begin position="208"/>
        <end position="233"/>
    </location>
</feature>
<name>A0A0W0TNU4_9GAMM</name>
<reference evidence="9 10" key="1">
    <citation type="submission" date="2015-11" db="EMBL/GenBank/DDBJ databases">
        <title>Genomic analysis of 38 Legionella species identifies large and diverse effector repertoires.</title>
        <authorList>
            <person name="Burstein D."/>
            <person name="Amaro F."/>
            <person name="Zusman T."/>
            <person name="Lifshitz Z."/>
            <person name="Cohen O."/>
            <person name="Gilbert J.A."/>
            <person name="Pupko T."/>
            <person name="Shuman H.A."/>
            <person name="Segal G."/>
        </authorList>
    </citation>
    <scope>NUCLEOTIDE SEQUENCE [LARGE SCALE GENOMIC DNA]</scope>
    <source>
        <strain evidence="9 10">ATCC 49504</strain>
    </source>
</reference>
<feature type="transmembrane region" description="Helical" evidence="6">
    <location>
        <begin position="130"/>
        <end position="148"/>
    </location>
</feature>
<feature type="chain" id="PRO_5006913238" evidence="7">
    <location>
        <begin position="20"/>
        <end position="397"/>
    </location>
</feature>